<protein>
    <submittedName>
        <fullName evidence="1">Uncharacterized protein</fullName>
    </submittedName>
</protein>
<reference evidence="1" key="1">
    <citation type="submission" date="2022-02" db="EMBL/GenBank/DDBJ databases">
        <title>Occurrence of possible mycoviruses infecting Heterobasidion annosum s.l. in the Czech Republic.</title>
        <authorList>
            <person name="Dalya L.B."/>
            <person name="Botella L."/>
        </authorList>
    </citation>
    <scope>NUCLEOTIDE SEQUENCE</scope>
    <source>
        <strain evidence="1">CZ1983</strain>
    </source>
</reference>
<name>A0A9Y1CN14_9VIRU</name>
<organism evidence="1">
    <name type="scientific">Heterobasidion ambi-like virus 8</name>
    <dbReference type="NCBI Taxonomy" id="2928868"/>
    <lineage>
        <taxon>Viruses</taxon>
        <taxon>Riboviria</taxon>
    </lineage>
</organism>
<accession>A0A9Y1CN14</accession>
<evidence type="ECO:0000313" key="1">
    <source>
        <dbReference type="EMBL" id="UOX39312.1"/>
    </source>
</evidence>
<dbReference type="EMBL" id="ON014530">
    <property type="protein sequence ID" value="UOX39312.1"/>
    <property type="molecule type" value="Genomic_RNA"/>
</dbReference>
<sequence length="688" mass="79484">MAFELQIFGHPIMLSFVSMMTRMEINSQAELVKAEQDSIRKEFRAAINVQATGVEFNYSSLFGFSTESAKIPLTELHDPAPEFVTYFRSHLQHLRNNLIKRDYPYLPSYNRKKNVSRSMARDYNYISGMNYPESTITSLDCERLYMDTGIQCSGHTEMRTAFKFTDLAPRSYYTPGGQDYWSSRFLKQILRKALNLIPITDRSKRYNIHRIQYVEGMIVMVYDYTSFTTSLWEMHRFVWWLGRYFRGVVVDVVDVYEGIKSVDLGDMLLKYNDQVNVWDIFDVDRVTNWNDGSMDGDGTIFYLSNNGPLGVQGNINLATLFHGVCLGTSLNSVDLCNVVGDDAVAVWWEQSIPWEQLKAQILLLGTVHDKKFIKMQKTAEDDQKEAFDESFDLEDQFRMRSWHYMKRPFQLSTTGRGIAEGVLLDFPGLIYAYPYNDGFHTELGTPIQRATSFAMQVGGFFNRMRTIDDLDEKDVLFALDVFHECYKQLKLPRHGSPTSTVRIGSEILKQAVPPISVDCFFEPWEEVMWDKFTGKGFNAPMVTEKEGTQAYEIRQIEEIGMPMIGKKNRYLSLAVDLGFGTQRLTNRWYSKYSNDDRKAFLGLIHGWPVLYEYVITKEPPPWFNVLLDRAEGRSVPIGEDRYDWVTLDYTDIPYSEQTSAALRSAPSGDLDRLRLAALHARDEDEPVW</sequence>
<proteinExistence type="predicted"/>